<dbReference type="Pfam" id="PF00486">
    <property type="entry name" value="Trans_reg_C"/>
    <property type="match status" value="1"/>
</dbReference>
<feature type="DNA-binding region" description="OmpR/PhoB-type" evidence="5">
    <location>
        <begin position="1"/>
        <end position="98"/>
    </location>
</feature>
<dbReference type="InterPro" id="IPR002182">
    <property type="entry name" value="NB-ARC"/>
</dbReference>
<dbReference type="InterPro" id="IPR005158">
    <property type="entry name" value="BTAD"/>
</dbReference>
<dbReference type="SUPFAM" id="SSF52540">
    <property type="entry name" value="P-loop containing nucleoside triphosphate hydrolases"/>
    <property type="match status" value="1"/>
</dbReference>
<dbReference type="InterPro" id="IPR011990">
    <property type="entry name" value="TPR-like_helical_dom_sf"/>
</dbReference>
<evidence type="ECO:0000313" key="7">
    <source>
        <dbReference type="EMBL" id="MFC0541585.1"/>
    </source>
</evidence>
<dbReference type="Gene3D" id="1.25.40.10">
    <property type="entry name" value="Tetratricopeptide repeat domain"/>
    <property type="match status" value="3"/>
</dbReference>
<dbReference type="PRINTS" id="PR00364">
    <property type="entry name" value="DISEASERSIST"/>
</dbReference>
<dbReference type="Pfam" id="PF00931">
    <property type="entry name" value="NB-ARC"/>
    <property type="match status" value="1"/>
</dbReference>
<sequence length="1015" mass="110412">MSDTPLYFRLLGPLHVLVGDEPIMLTSSRERKLLALLLFSRGQVVPVERIIEALWDDEPPATAKGQIQTCVFTLRQQFRERGSGELLRTQAAGYAIEVPGECFDVAEFERLLGEAATNSADGRPEQAIEHYRAALGLWRGPTAATVDGRLLQAIAGRLNEDRIRAQEECIDLELSLGRHSRLVGELSELVEYHPLREHLRAQHMLALYRSARQAEALESFHEVRRILQDDLGIQPGDELTALHQAILAQDPALDTPREPRGSTRQTAAPRQLPAAISDFTGRQDLLEELTTLLTVPPADDAGRPLPIACLTGGGGVGKTVLAVQAAHAVRHAYPDGQLFVQSQGPDGRPADPMDLLARLISSLGGPAKSLPENLTDRTAVYRSWLSDRRMIIVLDDLAGVRHATALLPGTPACAVIITSRRPLTSLPGARHIKVGSLDEDACVDLLTKVVGADRVAAEPDAVRDLVRLCAHLPLAVRIAAAKLATRPYWMIGQLVHRMRDEMRRLDELAIDGLGIRATLTESFTGLGACAQQLLVRLSLLGTADFGCWVSAPLLDVDFDEASDALDELVGASLVEVRVDDTGPPRFRLHDLVRIYAQERLASTEGTLGRTSTLRRLLSCWLSLTVEAHRRACGADYGVHGTTESWDLPEYARDLMLGQPMDWLRQERAGLLRAVGLAARIGLDELCWDLAVTLVPLFEADYLVEDWRKTHRTALLATRQAGNARGEAAVLCSLGNLALVERHQDAPQHFEPARDAFAALGDTHGHALALSGLAFCDLVEGRYEQSLRRFDEALAGFRAVGAEIGAIDALCNMAQIKMDWEDYAHAGRLLDDALSRCGQLRSTRIYAQLQYRVADLRLRTGDLAGAEQTLGAVLDVVMDTGDLLGQASTLAGLGAVKVRQGRYGSAEQDLATSLAISRRMESNPIRGRALLALAELSVAQCDWNRANALVSEGLVVFSETGSAGVTRARFLAVKARIDDQFGNPMTAAAARREALQLVGDADTALSRALAEAIEAR</sequence>
<keyword evidence="4" id="KW-0804">Transcription</keyword>
<keyword evidence="8" id="KW-1185">Reference proteome</keyword>
<keyword evidence="3 5" id="KW-0238">DNA-binding</keyword>
<evidence type="ECO:0000256" key="5">
    <source>
        <dbReference type="PROSITE-ProRule" id="PRU01091"/>
    </source>
</evidence>
<dbReference type="PANTHER" id="PTHR35807">
    <property type="entry name" value="TRANSCRIPTIONAL REGULATOR REDD-RELATED"/>
    <property type="match status" value="1"/>
</dbReference>
<dbReference type="PROSITE" id="PS51755">
    <property type="entry name" value="OMPR_PHOB"/>
    <property type="match status" value="1"/>
</dbReference>
<feature type="domain" description="OmpR/PhoB-type" evidence="6">
    <location>
        <begin position="1"/>
        <end position="98"/>
    </location>
</feature>
<comment type="caution">
    <text evidence="7">The sequence shown here is derived from an EMBL/GenBank/DDBJ whole genome shotgun (WGS) entry which is preliminary data.</text>
</comment>
<dbReference type="PANTHER" id="PTHR35807:SF1">
    <property type="entry name" value="TRANSCRIPTIONAL REGULATOR REDD"/>
    <property type="match status" value="1"/>
</dbReference>
<comment type="similarity">
    <text evidence="1">Belongs to the AfsR/DnrI/RedD regulatory family.</text>
</comment>
<dbReference type="CDD" id="cd15831">
    <property type="entry name" value="BTAD"/>
    <property type="match status" value="1"/>
</dbReference>
<dbReference type="SUPFAM" id="SSF46894">
    <property type="entry name" value="C-terminal effector domain of the bipartite response regulators"/>
    <property type="match status" value="1"/>
</dbReference>
<name>A0ABV6MMR6_9PSEU</name>
<dbReference type="EMBL" id="JBHLUD010000002">
    <property type="protein sequence ID" value="MFC0541585.1"/>
    <property type="molecule type" value="Genomic_DNA"/>
</dbReference>
<dbReference type="InterPro" id="IPR019734">
    <property type="entry name" value="TPR_rpt"/>
</dbReference>
<protein>
    <submittedName>
        <fullName evidence="7">BTAD domain-containing putative transcriptional regulator</fullName>
    </submittedName>
</protein>
<evidence type="ECO:0000256" key="2">
    <source>
        <dbReference type="ARBA" id="ARBA00023015"/>
    </source>
</evidence>
<dbReference type="InterPro" id="IPR001867">
    <property type="entry name" value="OmpR/PhoB-type_DNA-bd"/>
</dbReference>
<gene>
    <name evidence="7" type="ORF">ACFFH7_08840</name>
</gene>
<evidence type="ECO:0000259" key="6">
    <source>
        <dbReference type="PROSITE" id="PS51755"/>
    </source>
</evidence>
<keyword evidence="2" id="KW-0805">Transcription regulation</keyword>
<evidence type="ECO:0000313" key="8">
    <source>
        <dbReference type="Proteomes" id="UP001589810"/>
    </source>
</evidence>
<dbReference type="SMART" id="SM00862">
    <property type="entry name" value="Trans_reg_C"/>
    <property type="match status" value="1"/>
</dbReference>
<evidence type="ECO:0000256" key="3">
    <source>
        <dbReference type="ARBA" id="ARBA00023125"/>
    </source>
</evidence>
<accession>A0ABV6MMR6</accession>
<evidence type="ECO:0000256" key="4">
    <source>
        <dbReference type="ARBA" id="ARBA00023163"/>
    </source>
</evidence>
<dbReference type="InterPro" id="IPR051677">
    <property type="entry name" value="AfsR-DnrI-RedD_regulator"/>
</dbReference>
<organism evidence="7 8">
    <name type="scientific">Kutzneria chonburiensis</name>
    <dbReference type="NCBI Taxonomy" id="1483604"/>
    <lineage>
        <taxon>Bacteria</taxon>
        <taxon>Bacillati</taxon>
        <taxon>Actinomycetota</taxon>
        <taxon>Actinomycetes</taxon>
        <taxon>Pseudonocardiales</taxon>
        <taxon>Pseudonocardiaceae</taxon>
        <taxon>Kutzneria</taxon>
    </lineage>
</organism>
<reference evidence="7 8" key="1">
    <citation type="submission" date="2024-09" db="EMBL/GenBank/DDBJ databases">
        <authorList>
            <person name="Sun Q."/>
            <person name="Mori K."/>
        </authorList>
    </citation>
    <scope>NUCLEOTIDE SEQUENCE [LARGE SCALE GENOMIC DNA]</scope>
    <source>
        <strain evidence="7 8">TBRC 1432</strain>
    </source>
</reference>
<dbReference type="SUPFAM" id="SSF48452">
    <property type="entry name" value="TPR-like"/>
    <property type="match status" value="3"/>
</dbReference>
<dbReference type="Pfam" id="PF03704">
    <property type="entry name" value="BTAD"/>
    <property type="match status" value="1"/>
</dbReference>
<evidence type="ECO:0000256" key="1">
    <source>
        <dbReference type="ARBA" id="ARBA00005820"/>
    </source>
</evidence>
<dbReference type="InterPro" id="IPR036388">
    <property type="entry name" value="WH-like_DNA-bd_sf"/>
</dbReference>
<dbReference type="InterPro" id="IPR016032">
    <property type="entry name" value="Sig_transdc_resp-reg_C-effctor"/>
</dbReference>
<proteinExistence type="inferred from homology"/>
<dbReference type="Gene3D" id="1.10.10.10">
    <property type="entry name" value="Winged helix-like DNA-binding domain superfamily/Winged helix DNA-binding domain"/>
    <property type="match status" value="1"/>
</dbReference>
<dbReference type="Proteomes" id="UP001589810">
    <property type="component" value="Unassembled WGS sequence"/>
</dbReference>
<dbReference type="Pfam" id="PF25872">
    <property type="entry name" value="HTH_77"/>
    <property type="match status" value="1"/>
</dbReference>
<dbReference type="SMART" id="SM01043">
    <property type="entry name" value="BTAD"/>
    <property type="match status" value="1"/>
</dbReference>
<dbReference type="RefSeq" id="WP_273942387.1">
    <property type="nucleotide sequence ID" value="NZ_CP097263.1"/>
</dbReference>
<dbReference type="SMART" id="SM00028">
    <property type="entry name" value="TPR"/>
    <property type="match status" value="4"/>
</dbReference>
<dbReference type="InterPro" id="IPR058852">
    <property type="entry name" value="HTH_77"/>
</dbReference>
<dbReference type="InterPro" id="IPR027417">
    <property type="entry name" value="P-loop_NTPase"/>
</dbReference>